<gene>
    <name evidence="2" type="ORF">FKW77_005635</name>
</gene>
<dbReference type="AlphaFoldDB" id="A0A517L1E3"/>
<dbReference type="OrthoDB" id="432970at2759"/>
<dbReference type="Proteomes" id="UP000316270">
    <property type="component" value="Chromosome 3"/>
</dbReference>
<evidence type="ECO:0000313" key="2">
    <source>
        <dbReference type="EMBL" id="QDS69452.1"/>
    </source>
</evidence>
<feature type="compositionally biased region" description="Low complexity" evidence="1">
    <location>
        <begin position="36"/>
        <end position="58"/>
    </location>
</feature>
<name>A0A517L1E3_9PEZI</name>
<evidence type="ECO:0000313" key="3">
    <source>
        <dbReference type="Proteomes" id="UP000316270"/>
    </source>
</evidence>
<dbReference type="EMBL" id="CP042187">
    <property type="protein sequence ID" value="QDS69452.1"/>
    <property type="molecule type" value="Genomic_DNA"/>
</dbReference>
<reference evidence="2 3" key="1">
    <citation type="submission" date="2019-07" db="EMBL/GenBank/DDBJ databases">
        <title>Finished genome of Venturia effusa.</title>
        <authorList>
            <person name="Young C.A."/>
            <person name="Cox M.P."/>
            <person name="Ganley A.R.D."/>
            <person name="David W.J."/>
        </authorList>
    </citation>
    <scope>NUCLEOTIDE SEQUENCE [LARGE SCALE GENOMIC DNA]</scope>
    <source>
        <strain evidence="3">albino</strain>
    </source>
</reference>
<accession>A0A517L1E3</accession>
<sequence length="475" mass="53471">MARGKMKQGMALNDSQVRPEQPAVVMRDKKQACRKSPSTPSTPATSSEPTVILSSSSPLTSPLPKFWLDFNDWFAIDSTSRPKQQLVALLQTLYCSLNAFETQFGAHLHPTGLHASIKEIAKEAVASIDVLEIFAKRMAALGQQHSSLLDLSGRGMSPASATFLRCHSVSRCYELREILPRLSPIQQAPRSLQRTVELLRVLYHFQRAYTTVGRYTEIHATPGKLHFTTDHQPPAQFFFMFRPAPFSECENERDMEAILTTDGCDAVDSQLAPIIDLVLHAISKSHEVCAFVPKNCPRVSAPKMRYSPQDITNERELCLRHKMLLITMNDGTCFALDLTGAQYGWDEVLLPWKQFHNTRVAMLTNCVSLDFHRYSSDMMLHFIEGCPLGSPDELCGRKGKELVGAAMLDRIKIWLRDEGLDMKGFLELGESYDIKAFELVLYVVQGIEATLKLLKKDSKFYYYRGKDGKVAYAAH</sequence>
<evidence type="ECO:0000256" key="1">
    <source>
        <dbReference type="SAM" id="MobiDB-lite"/>
    </source>
</evidence>
<organism evidence="2 3">
    <name type="scientific">Venturia effusa</name>
    <dbReference type="NCBI Taxonomy" id="50376"/>
    <lineage>
        <taxon>Eukaryota</taxon>
        <taxon>Fungi</taxon>
        <taxon>Dikarya</taxon>
        <taxon>Ascomycota</taxon>
        <taxon>Pezizomycotina</taxon>
        <taxon>Dothideomycetes</taxon>
        <taxon>Pleosporomycetidae</taxon>
        <taxon>Venturiales</taxon>
        <taxon>Venturiaceae</taxon>
        <taxon>Venturia</taxon>
    </lineage>
</organism>
<keyword evidence="3" id="KW-1185">Reference proteome</keyword>
<feature type="region of interest" description="Disordered" evidence="1">
    <location>
        <begin position="1"/>
        <end position="58"/>
    </location>
</feature>
<dbReference type="STRING" id="50376.A0A517L1E3"/>
<protein>
    <submittedName>
        <fullName evidence="2">Uncharacterized protein</fullName>
    </submittedName>
</protein>
<proteinExistence type="predicted"/>